<protein>
    <recommendedName>
        <fullName evidence="3">DUF2283 domain-containing protein</fullName>
    </recommendedName>
</protein>
<sequence>MKPQIKYDKKSNILSIRLSKKKSVDSDMKDNIVIDYDEKGEIVNIEIMKVSLGEFIGARKFTSLRELIKV</sequence>
<accession>A0A2M7Z4V0</accession>
<dbReference type="AlphaFoldDB" id="A0A2M7Z4V0"/>
<dbReference type="InterPro" id="IPR019270">
    <property type="entry name" value="DUF2283"/>
</dbReference>
<evidence type="ECO:0000313" key="1">
    <source>
        <dbReference type="EMBL" id="PJA84172.1"/>
    </source>
</evidence>
<comment type="caution">
    <text evidence="1">The sequence shown here is derived from an EMBL/GenBank/DDBJ whole genome shotgun (WGS) entry which is preliminary data.</text>
</comment>
<name>A0A2M7Z4V0_9BACT</name>
<evidence type="ECO:0008006" key="3">
    <source>
        <dbReference type="Google" id="ProtNLM"/>
    </source>
</evidence>
<dbReference type="Pfam" id="PF10049">
    <property type="entry name" value="DUF2283"/>
    <property type="match status" value="1"/>
</dbReference>
<dbReference type="Proteomes" id="UP000231034">
    <property type="component" value="Unassembled WGS sequence"/>
</dbReference>
<gene>
    <name evidence="1" type="ORF">CO145_02005</name>
</gene>
<dbReference type="PANTHER" id="PTHR37029:SF1">
    <property type="entry name" value="SSR1768 PROTEIN"/>
    <property type="match status" value="1"/>
</dbReference>
<dbReference type="EMBL" id="PFVR01000068">
    <property type="protein sequence ID" value="PJA84172.1"/>
    <property type="molecule type" value="Genomic_DNA"/>
</dbReference>
<evidence type="ECO:0000313" key="2">
    <source>
        <dbReference type="Proteomes" id="UP000231034"/>
    </source>
</evidence>
<dbReference type="PANTHER" id="PTHR37029">
    <property type="entry name" value="SSR1768 PROTEIN"/>
    <property type="match status" value="1"/>
</dbReference>
<proteinExistence type="predicted"/>
<organism evidence="1 2">
    <name type="scientific">Candidatus Nealsonbacteria bacterium CG_4_9_14_3_um_filter_37_13</name>
    <dbReference type="NCBI Taxonomy" id="1974695"/>
    <lineage>
        <taxon>Bacteria</taxon>
        <taxon>Candidatus Nealsoniibacteriota</taxon>
    </lineage>
</organism>
<reference evidence="2" key="1">
    <citation type="submission" date="2017-09" db="EMBL/GenBank/DDBJ databases">
        <title>Depth-based differentiation of microbial function through sediment-hosted aquifers and enrichment of novel symbionts in the deep terrestrial subsurface.</title>
        <authorList>
            <person name="Probst A.J."/>
            <person name="Ladd B."/>
            <person name="Jarett J.K."/>
            <person name="Geller-Mcgrath D.E."/>
            <person name="Sieber C.M.K."/>
            <person name="Emerson J.B."/>
            <person name="Anantharaman K."/>
            <person name="Thomas B.C."/>
            <person name="Malmstrom R."/>
            <person name="Stieglmeier M."/>
            <person name="Klingl A."/>
            <person name="Woyke T."/>
            <person name="Ryan C.M."/>
            <person name="Banfield J.F."/>
        </authorList>
    </citation>
    <scope>NUCLEOTIDE SEQUENCE [LARGE SCALE GENOMIC DNA]</scope>
</reference>